<organism evidence="4 5">
    <name type="scientific">Cytobacillus oceanisediminis</name>
    <dbReference type="NCBI Taxonomy" id="665099"/>
    <lineage>
        <taxon>Bacteria</taxon>
        <taxon>Bacillati</taxon>
        <taxon>Bacillota</taxon>
        <taxon>Bacilli</taxon>
        <taxon>Bacillales</taxon>
        <taxon>Bacillaceae</taxon>
        <taxon>Cytobacillus</taxon>
    </lineage>
</organism>
<name>A0A2V2ZQ29_9BACI</name>
<dbReference type="NCBIfam" id="TIGR01777">
    <property type="entry name" value="yfcH"/>
    <property type="match status" value="1"/>
</dbReference>
<protein>
    <recommendedName>
        <fullName evidence="6">TIGR01777 family protein</fullName>
    </recommendedName>
</protein>
<dbReference type="Gene3D" id="3.40.50.720">
    <property type="entry name" value="NAD(P)-binding Rossmann-like Domain"/>
    <property type="match status" value="1"/>
</dbReference>
<proteinExistence type="inferred from homology"/>
<dbReference type="Pfam" id="PF08338">
    <property type="entry name" value="DUF1731"/>
    <property type="match status" value="1"/>
</dbReference>
<dbReference type="EMBL" id="QGTW01000013">
    <property type="protein sequence ID" value="PWW25438.1"/>
    <property type="molecule type" value="Genomic_DNA"/>
</dbReference>
<dbReference type="PANTHER" id="PTHR11092:SF0">
    <property type="entry name" value="EPIMERASE FAMILY PROTEIN SDR39U1"/>
    <property type="match status" value="1"/>
</dbReference>
<feature type="domain" description="DUF1731" evidence="3">
    <location>
        <begin position="259"/>
        <end position="305"/>
    </location>
</feature>
<dbReference type="CDD" id="cd05242">
    <property type="entry name" value="SDR_a8"/>
    <property type="match status" value="1"/>
</dbReference>
<feature type="domain" description="NAD-dependent epimerase/dehydratase" evidence="2">
    <location>
        <begin position="9"/>
        <end position="224"/>
    </location>
</feature>
<gene>
    <name evidence="4" type="ORF">DFO73_11336</name>
</gene>
<reference evidence="4 5" key="1">
    <citation type="submission" date="2018-05" db="EMBL/GenBank/DDBJ databases">
        <title>Freshwater and sediment microbial communities from various areas in North America, analyzing microbe dynamics in response to fracking.</title>
        <authorList>
            <person name="Lamendella R."/>
        </authorList>
    </citation>
    <scope>NUCLEOTIDE SEQUENCE [LARGE SCALE GENOMIC DNA]</scope>
    <source>
        <strain evidence="4 5">15_TX</strain>
    </source>
</reference>
<dbReference type="SUPFAM" id="SSF51735">
    <property type="entry name" value="NAD(P)-binding Rossmann-fold domains"/>
    <property type="match status" value="1"/>
</dbReference>
<dbReference type="InterPro" id="IPR013549">
    <property type="entry name" value="DUF1731"/>
</dbReference>
<dbReference type="Pfam" id="PF01370">
    <property type="entry name" value="Epimerase"/>
    <property type="match status" value="1"/>
</dbReference>
<dbReference type="PANTHER" id="PTHR11092">
    <property type="entry name" value="SUGAR NUCLEOTIDE EPIMERASE RELATED"/>
    <property type="match status" value="1"/>
</dbReference>
<sequence length="307" mass="34338">MKGEFPMRIAITGGTGFVGSALAKKLLENGHELFILTRNTANKQNSKNLHYVQWLNKADSPEDELEGIDVFINLAGESINSGRWTEERKKRIFSSRITATKEVLRIISRLAEKPYTLINASAVGYYGTSENETFTEASKNAGSDFLADTVRCWEMEASKAEEWEVRTVFCRFGIILEKNEGALPRMALPYKLFAGGTVGSGCQWVSWIHLNDVVSGILFCIEKEQLQGPVNFTSPNPVTMYEFGQILGEVLHRPHWLPAPGFALKIVLGEMSTLVLEGQKVLPEKLTAYGYEFLFKNLKQALADIYS</sequence>
<evidence type="ECO:0000259" key="3">
    <source>
        <dbReference type="Pfam" id="PF08338"/>
    </source>
</evidence>
<dbReference type="InterPro" id="IPR010099">
    <property type="entry name" value="SDR39U1"/>
</dbReference>
<evidence type="ECO:0000313" key="5">
    <source>
        <dbReference type="Proteomes" id="UP000247150"/>
    </source>
</evidence>
<dbReference type="InterPro" id="IPR001509">
    <property type="entry name" value="Epimerase_deHydtase"/>
</dbReference>
<evidence type="ECO:0000256" key="1">
    <source>
        <dbReference type="ARBA" id="ARBA00009353"/>
    </source>
</evidence>
<dbReference type="InterPro" id="IPR036291">
    <property type="entry name" value="NAD(P)-bd_dom_sf"/>
</dbReference>
<comment type="similarity">
    <text evidence="1">Belongs to the NAD(P)-dependent epimerase/dehydratase family. SDR39U1 subfamily.</text>
</comment>
<comment type="caution">
    <text evidence="4">The sequence shown here is derived from an EMBL/GenBank/DDBJ whole genome shotgun (WGS) entry which is preliminary data.</text>
</comment>
<dbReference type="AlphaFoldDB" id="A0A2V2ZQ29"/>
<evidence type="ECO:0000313" key="4">
    <source>
        <dbReference type="EMBL" id="PWW25438.1"/>
    </source>
</evidence>
<accession>A0A2V2ZQ29</accession>
<evidence type="ECO:0008006" key="6">
    <source>
        <dbReference type="Google" id="ProtNLM"/>
    </source>
</evidence>
<evidence type="ECO:0000259" key="2">
    <source>
        <dbReference type="Pfam" id="PF01370"/>
    </source>
</evidence>
<dbReference type="Proteomes" id="UP000247150">
    <property type="component" value="Unassembled WGS sequence"/>
</dbReference>